<dbReference type="EMBL" id="JAPMLT010000017">
    <property type="protein sequence ID" value="MCX7572213.1"/>
    <property type="molecule type" value="Genomic_DNA"/>
</dbReference>
<feature type="region of interest" description="Disordered" evidence="1">
    <location>
        <begin position="1"/>
        <end position="65"/>
    </location>
</feature>
<evidence type="ECO:0000256" key="1">
    <source>
        <dbReference type="SAM" id="MobiDB-lite"/>
    </source>
</evidence>
<dbReference type="RefSeq" id="WP_267153464.1">
    <property type="nucleotide sequence ID" value="NZ_JAPMLT010000017.1"/>
</dbReference>
<name>A0ABT3X8A1_9BACL</name>
<accession>A0ABT3X8A1</accession>
<evidence type="ECO:0000313" key="2">
    <source>
        <dbReference type="EMBL" id="MCX7572213.1"/>
    </source>
</evidence>
<evidence type="ECO:0008006" key="4">
    <source>
        <dbReference type="Google" id="ProtNLM"/>
    </source>
</evidence>
<gene>
    <name evidence="2" type="ORF">OS242_20095</name>
</gene>
<dbReference type="Proteomes" id="UP001208017">
    <property type="component" value="Unassembled WGS sequence"/>
</dbReference>
<proteinExistence type="predicted"/>
<sequence>MAKKLTDQQQQEEQLYHRKKPATVAPGLEDDELQAPATKAEVESGDSTEVTVLSWDENDNGTGRD</sequence>
<comment type="caution">
    <text evidence="2">The sequence shown here is derived from an EMBL/GenBank/DDBJ whole genome shotgun (WGS) entry which is preliminary data.</text>
</comment>
<organism evidence="2 3">
    <name type="scientific">Tumebacillus lacus</name>
    <dbReference type="NCBI Taxonomy" id="2995335"/>
    <lineage>
        <taxon>Bacteria</taxon>
        <taxon>Bacillati</taxon>
        <taxon>Bacillota</taxon>
        <taxon>Bacilli</taxon>
        <taxon>Bacillales</taxon>
        <taxon>Alicyclobacillaceae</taxon>
        <taxon>Tumebacillus</taxon>
    </lineage>
</organism>
<evidence type="ECO:0000313" key="3">
    <source>
        <dbReference type="Proteomes" id="UP001208017"/>
    </source>
</evidence>
<reference evidence="2 3" key="1">
    <citation type="submission" date="2022-11" db="EMBL/GenBank/DDBJ databases">
        <title>Study of microbial diversity in lake waters.</title>
        <authorList>
            <person name="Zhang J."/>
        </authorList>
    </citation>
    <scope>NUCLEOTIDE SEQUENCE [LARGE SCALE GENOMIC DNA]</scope>
    <source>
        <strain evidence="2 3">DT12</strain>
    </source>
</reference>
<keyword evidence="3" id="KW-1185">Reference proteome</keyword>
<protein>
    <recommendedName>
        <fullName evidence="4">YfhD family protein</fullName>
    </recommendedName>
</protein>